<keyword evidence="10" id="KW-0282">Flagellum</keyword>
<dbReference type="RefSeq" id="WP_076363912.1">
    <property type="nucleotide sequence ID" value="NZ_FTOM01000002.1"/>
</dbReference>
<dbReference type="OrthoDB" id="9813951at2"/>
<organism evidence="10 11">
    <name type="scientific">Phaeovulum vinaykumarii</name>
    <dbReference type="NCBI Taxonomy" id="407234"/>
    <lineage>
        <taxon>Bacteria</taxon>
        <taxon>Pseudomonadati</taxon>
        <taxon>Pseudomonadota</taxon>
        <taxon>Alphaproteobacteria</taxon>
        <taxon>Rhodobacterales</taxon>
        <taxon>Paracoccaceae</taxon>
        <taxon>Phaeovulum</taxon>
    </lineage>
</organism>
<dbReference type="InterPro" id="IPR001444">
    <property type="entry name" value="Flag_bb_rod_N"/>
</dbReference>
<accession>A0A1N7KVT2</accession>
<evidence type="ECO:0000259" key="9">
    <source>
        <dbReference type="Pfam" id="PF06429"/>
    </source>
</evidence>
<comment type="subcellular location">
    <subcellularLocation>
        <location evidence="1 7">Bacterial flagellum basal body</location>
    </subcellularLocation>
</comment>
<evidence type="ECO:0000256" key="7">
    <source>
        <dbReference type="PIRNR" id="PIRNR002889"/>
    </source>
</evidence>
<dbReference type="STRING" id="407234.SAMN05421795_102208"/>
<comment type="function">
    <text evidence="5 7">Structural component of flagellum, the bacterial motility apparatus. Part of the rod structure of flagellar basal body.</text>
</comment>
<dbReference type="PIRSF" id="PIRSF002889">
    <property type="entry name" value="Rod_FlgB"/>
    <property type="match status" value="1"/>
</dbReference>
<evidence type="ECO:0000256" key="4">
    <source>
        <dbReference type="ARBA" id="ARBA00023143"/>
    </source>
</evidence>
<dbReference type="Pfam" id="PF06429">
    <property type="entry name" value="Flg_bbr_C"/>
    <property type="match status" value="1"/>
</dbReference>
<reference evidence="11" key="1">
    <citation type="submission" date="2017-01" db="EMBL/GenBank/DDBJ databases">
        <authorList>
            <person name="Varghese N."/>
            <person name="Submissions S."/>
        </authorList>
    </citation>
    <scope>NUCLEOTIDE SEQUENCE [LARGE SCALE GENOMIC DNA]</scope>
    <source>
        <strain evidence="11">DSM 18714</strain>
    </source>
</reference>
<dbReference type="Proteomes" id="UP000186098">
    <property type="component" value="Unassembled WGS sequence"/>
</dbReference>
<dbReference type="NCBIfam" id="TIGR01395">
    <property type="entry name" value="FlgC"/>
    <property type="match status" value="1"/>
</dbReference>
<dbReference type="Pfam" id="PF00460">
    <property type="entry name" value="Flg_bb_rod"/>
    <property type="match status" value="1"/>
</dbReference>
<dbReference type="AlphaFoldDB" id="A0A1N7KVT2"/>
<evidence type="ECO:0000256" key="5">
    <source>
        <dbReference type="ARBA" id="ARBA00024934"/>
    </source>
</evidence>
<comment type="similarity">
    <text evidence="2 7">Belongs to the flagella basal body rod proteins family.</text>
</comment>
<sequence length="130" mass="14379">MSDFSTSLKLSASAMQAQSQRLRHVSENIANADTPGYHRKTVAFQEVMEGGVATGGVKVGPVELDRRELTRIYDPGHPLADDNGYYDGSNVDLVVEIADAREAQRSYEANLKMFDQARQMSSSLSDLLRR</sequence>
<name>A0A1N7KVT2_9RHOB</name>
<evidence type="ECO:0000313" key="11">
    <source>
        <dbReference type="Proteomes" id="UP000186098"/>
    </source>
</evidence>
<evidence type="ECO:0000256" key="6">
    <source>
        <dbReference type="ARBA" id="ARBA00025933"/>
    </source>
</evidence>
<keyword evidence="10" id="KW-0966">Cell projection</keyword>
<dbReference type="PANTHER" id="PTHR30435:SF19">
    <property type="entry name" value="FLAGELLAR BASAL-BODY ROD PROTEIN FLGG"/>
    <property type="match status" value="1"/>
</dbReference>
<dbReference type="GO" id="GO:0071978">
    <property type="term" value="P:bacterial-type flagellum-dependent swarming motility"/>
    <property type="evidence" value="ECO:0007669"/>
    <property type="project" value="TreeGrafter"/>
</dbReference>
<evidence type="ECO:0000256" key="2">
    <source>
        <dbReference type="ARBA" id="ARBA00009677"/>
    </source>
</evidence>
<dbReference type="PANTHER" id="PTHR30435">
    <property type="entry name" value="FLAGELLAR PROTEIN"/>
    <property type="match status" value="1"/>
</dbReference>
<proteinExistence type="inferred from homology"/>
<feature type="domain" description="Flagellar basal body rod protein N-terminal" evidence="8">
    <location>
        <begin position="11"/>
        <end position="37"/>
    </location>
</feature>
<evidence type="ECO:0000259" key="8">
    <source>
        <dbReference type="Pfam" id="PF00460"/>
    </source>
</evidence>
<comment type="subunit">
    <text evidence="7">The basal body constitutes a major portion of the flagellar organelle and consists of a number of rings mounted on a central rod.</text>
</comment>
<protein>
    <recommendedName>
        <fullName evidence="3 7">Flagellar basal body rod protein FlgB</fullName>
    </recommendedName>
</protein>
<keyword evidence="10" id="KW-0969">Cilium</keyword>
<dbReference type="NCBIfam" id="NF009275">
    <property type="entry name" value="PRK12632.1"/>
    <property type="match status" value="1"/>
</dbReference>
<dbReference type="InterPro" id="IPR010930">
    <property type="entry name" value="Flg_bb/hook_C_dom"/>
</dbReference>
<evidence type="ECO:0000256" key="3">
    <source>
        <dbReference type="ARBA" id="ARBA00014376"/>
    </source>
</evidence>
<evidence type="ECO:0000256" key="1">
    <source>
        <dbReference type="ARBA" id="ARBA00004117"/>
    </source>
</evidence>
<keyword evidence="11" id="KW-1185">Reference proteome</keyword>
<gene>
    <name evidence="10" type="ORF">SAMN05421795_102208</name>
</gene>
<dbReference type="InterPro" id="IPR006300">
    <property type="entry name" value="FlgB"/>
</dbReference>
<dbReference type="GO" id="GO:0030694">
    <property type="term" value="C:bacterial-type flagellum basal body, rod"/>
    <property type="evidence" value="ECO:0007669"/>
    <property type="project" value="InterPro"/>
</dbReference>
<dbReference type="InterPro" id="IPR006299">
    <property type="entry name" value="FlgC"/>
</dbReference>
<comment type="subunit">
    <text evidence="6">The basal body constitutes a major portion of the flagellar organelle and consists of four rings (L,P,S, and M) mounted on a central rod. The rod consists of about 26 subunits of FlgG in the distal portion, and FlgB, FlgC and FlgF are thought to build up the proximal portion of the rod with about 6 subunits each.</text>
</comment>
<dbReference type="EMBL" id="FTOM01000002">
    <property type="protein sequence ID" value="SIS65520.1"/>
    <property type="molecule type" value="Genomic_DNA"/>
</dbReference>
<feature type="domain" description="Flagellar basal-body/hook protein C-terminal" evidence="9">
    <location>
        <begin position="83"/>
        <end position="127"/>
    </location>
</feature>
<evidence type="ECO:0000313" key="10">
    <source>
        <dbReference type="EMBL" id="SIS65520.1"/>
    </source>
</evidence>
<keyword evidence="4 7" id="KW-0975">Bacterial flagellum</keyword>